<dbReference type="AlphaFoldDB" id="A0A4S8K5N6"/>
<evidence type="ECO:0000256" key="2">
    <source>
        <dbReference type="SAM" id="MobiDB-lite"/>
    </source>
</evidence>
<evidence type="ECO:0000259" key="3">
    <source>
        <dbReference type="Pfam" id="PF04504"/>
    </source>
</evidence>
<dbReference type="Pfam" id="PF04504">
    <property type="entry name" value="GeBP-like_DBD"/>
    <property type="match status" value="1"/>
</dbReference>
<dbReference type="InterPro" id="IPR053932">
    <property type="entry name" value="GeBP-like_DBD"/>
</dbReference>
<reference evidence="4 5" key="1">
    <citation type="journal article" date="2019" name="Nat. Plants">
        <title>Genome sequencing of Musa balbisiana reveals subgenome evolution and function divergence in polyploid bananas.</title>
        <authorList>
            <person name="Yao X."/>
        </authorList>
    </citation>
    <scope>NUCLEOTIDE SEQUENCE [LARGE SCALE GENOMIC DNA]</scope>
    <source>
        <strain evidence="5">cv. DH-PKW</strain>
        <tissue evidence="4">Leaves</tissue>
    </source>
</reference>
<feature type="compositionally biased region" description="Acidic residues" evidence="2">
    <location>
        <begin position="15"/>
        <end position="33"/>
    </location>
</feature>
<comment type="caution">
    <text evidence="4">The sequence shown here is derived from an EMBL/GenBank/DDBJ whole genome shotgun (WGS) entry which is preliminary data.</text>
</comment>
<dbReference type="EMBL" id="PYDT01000002">
    <property type="protein sequence ID" value="THU70196.1"/>
    <property type="molecule type" value="Genomic_DNA"/>
</dbReference>
<accession>A0A4S8K5N6</accession>
<evidence type="ECO:0000313" key="4">
    <source>
        <dbReference type="EMBL" id="THU70196.1"/>
    </source>
</evidence>
<comment type="similarity">
    <text evidence="1">Belongs to the GeBP family.</text>
</comment>
<dbReference type="Proteomes" id="UP000317650">
    <property type="component" value="Chromosome 8"/>
</dbReference>
<dbReference type="InterPro" id="IPR007592">
    <property type="entry name" value="GEBP"/>
</dbReference>
<organism evidence="4 5">
    <name type="scientific">Musa balbisiana</name>
    <name type="common">Banana</name>
    <dbReference type="NCBI Taxonomy" id="52838"/>
    <lineage>
        <taxon>Eukaryota</taxon>
        <taxon>Viridiplantae</taxon>
        <taxon>Streptophyta</taxon>
        <taxon>Embryophyta</taxon>
        <taxon>Tracheophyta</taxon>
        <taxon>Spermatophyta</taxon>
        <taxon>Magnoliopsida</taxon>
        <taxon>Liliopsida</taxon>
        <taxon>Zingiberales</taxon>
        <taxon>Musaceae</taxon>
        <taxon>Musa</taxon>
    </lineage>
</organism>
<keyword evidence="5" id="KW-1185">Reference proteome</keyword>
<dbReference type="STRING" id="52838.A0A4S8K5N6"/>
<evidence type="ECO:0000313" key="5">
    <source>
        <dbReference type="Proteomes" id="UP000317650"/>
    </source>
</evidence>
<feature type="compositionally biased region" description="Low complexity" evidence="2">
    <location>
        <begin position="59"/>
        <end position="70"/>
    </location>
</feature>
<name>A0A4S8K5N6_MUSBA</name>
<dbReference type="GO" id="GO:0006355">
    <property type="term" value="P:regulation of DNA-templated transcription"/>
    <property type="evidence" value="ECO:0007669"/>
    <property type="project" value="InterPro"/>
</dbReference>
<protein>
    <recommendedName>
        <fullName evidence="3">Glabrous enhancer-binding protein-like DBD domain-containing protein</fullName>
    </recommendedName>
</protein>
<proteinExistence type="inferred from homology"/>
<sequence>MPTAEEAEQERAVFDDEDDVSSDSDDSDDDEGEATAPPPSLQPQAAPTAVSSEAVSDLNPSAPSHDAANPNPNPNPSPTFSDPSASAPTQNGAIPVQVLPVAPASAPSFDAALFTPSSTSIHVPAPVSSASEERRSLSVVAFDDSRRLFQRLWTDEEEIKILQEFFEFTSRRGTTFASHQYDTGPFYEEIKKQFQFEFTKNQLIEKLRRLKKKYRNCVGRMRSVGKDFAFKSAHERAIYDIARKIWSASTKRDYESDDEDLNTPSNTISNEIITVPINDGSLSCDRKMSRSRRRLRRRMAEEAAATDAAAAVGGIVVDNSSTVLHTPLALESGIPDIIKETVKNCLSPLFKELINSAAGGMLGPGFNSGASPLSLLPLSLGGGSSAAPGIAVDDKWRKQQILELEVYLKRIELVREQINSTLEELNITSPLRKACTIFNSSPREKKTPTGHDRSSIVKLHGEVMACTYEDVRVMWSILDKSRPSNDMASFPAQG</sequence>
<dbReference type="GO" id="GO:0005634">
    <property type="term" value="C:nucleus"/>
    <property type="evidence" value="ECO:0007669"/>
    <property type="project" value="TreeGrafter"/>
</dbReference>
<gene>
    <name evidence="4" type="ORF">C4D60_Mb08t22480</name>
</gene>
<feature type="domain" description="Glabrous enhancer-binding protein-like DBD" evidence="3">
    <location>
        <begin position="149"/>
        <end position="247"/>
    </location>
</feature>
<dbReference type="PANTHER" id="PTHR31662:SF1">
    <property type="entry name" value="OS01G0249900 PROTEIN"/>
    <property type="match status" value="1"/>
</dbReference>
<dbReference type="PANTHER" id="PTHR31662">
    <property type="entry name" value="BNAANNG10740D PROTEIN-RELATED"/>
    <property type="match status" value="1"/>
</dbReference>
<evidence type="ECO:0000256" key="1">
    <source>
        <dbReference type="ARBA" id="ARBA00010820"/>
    </source>
</evidence>
<feature type="region of interest" description="Disordered" evidence="2">
    <location>
        <begin position="1"/>
        <end position="91"/>
    </location>
</feature>